<name>A0A7C9KXN1_9SPHN</name>
<gene>
    <name evidence="2" type="ORF">F3168_01340</name>
</gene>
<feature type="signal peptide" evidence="1">
    <location>
        <begin position="1"/>
        <end position="20"/>
    </location>
</feature>
<sequence>MMKMPIFLISAVLGAAPVAAASLPPAVAAMIDAAAAKPDQLRIVAEIARKTNPGATAEIDARVAMHNRAQAASHELKLATQGVLEGWSGSGEVGGFAASGNTDNRGVAIGVNVAKVTREWKHSLRGQVDYQEDQGVKSRERYFAGYEGNYSITPDAYALQTIAYERDVFSGFSRRFAQSLGLGYKLINRSNISLALEGGAALRQTLYTSGINSNVFAARGGLNGKWLINKTLTLSQNATVYDDSSNMSVFSLTAVTAKVTGAMSARMSFQLNSESNPPPGLERVDTTSRVTLVYSF</sequence>
<keyword evidence="1" id="KW-0732">Signal</keyword>
<proteinExistence type="predicted"/>
<comment type="caution">
    <text evidence="2">The sequence shown here is derived from an EMBL/GenBank/DDBJ whole genome shotgun (WGS) entry which is preliminary data.</text>
</comment>
<dbReference type="Proteomes" id="UP000481327">
    <property type="component" value="Unassembled WGS sequence"/>
</dbReference>
<accession>A0A7C9KXN1</accession>
<dbReference type="InterPro" id="IPR007433">
    <property type="entry name" value="DUF481"/>
</dbReference>
<protein>
    <submittedName>
        <fullName evidence="2">DUF481 domain-containing protein</fullName>
    </submittedName>
</protein>
<dbReference type="OrthoDB" id="7341471at2"/>
<organism evidence="2 3">
    <name type="scientific">Sandarakinorhabdus fusca</name>
    <dbReference type="NCBI Taxonomy" id="1439888"/>
    <lineage>
        <taxon>Bacteria</taxon>
        <taxon>Pseudomonadati</taxon>
        <taxon>Pseudomonadota</taxon>
        <taxon>Alphaproteobacteria</taxon>
        <taxon>Sphingomonadales</taxon>
        <taxon>Sphingosinicellaceae</taxon>
        <taxon>Sandarakinorhabdus</taxon>
    </lineage>
</organism>
<evidence type="ECO:0000256" key="1">
    <source>
        <dbReference type="SAM" id="SignalP"/>
    </source>
</evidence>
<dbReference type="EMBL" id="WIOL01000001">
    <property type="protein sequence ID" value="MQT15908.1"/>
    <property type="molecule type" value="Genomic_DNA"/>
</dbReference>
<dbReference type="Pfam" id="PF04338">
    <property type="entry name" value="DUF481"/>
    <property type="match status" value="1"/>
</dbReference>
<keyword evidence="3" id="KW-1185">Reference proteome</keyword>
<dbReference type="AlphaFoldDB" id="A0A7C9KXN1"/>
<reference evidence="2 3" key="1">
    <citation type="submission" date="2019-09" db="EMBL/GenBank/DDBJ databases">
        <title>Polymorphobacter sp. isolated from a lake in China.</title>
        <authorList>
            <person name="Liu Z."/>
        </authorList>
    </citation>
    <scope>NUCLEOTIDE SEQUENCE [LARGE SCALE GENOMIC DNA]</scope>
    <source>
        <strain evidence="2 3">D40P</strain>
    </source>
</reference>
<feature type="chain" id="PRO_5028901909" evidence="1">
    <location>
        <begin position="21"/>
        <end position="296"/>
    </location>
</feature>
<evidence type="ECO:0000313" key="3">
    <source>
        <dbReference type="Proteomes" id="UP000481327"/>
    </source>
</evidence>
<evidence type="ECO:0000313" key="2">
    <source>
        <dbReference type="EMBL" id="MQT15908.1"/>
    </source>
</evidence>